<organism evidence="3 4">
    <name type="scientific">Popillia japonica</name>
    <name type="common">Japanese beetle</name>
    <dbReference type="NCBI Taxonomy" id="7064"/>
    <lineage>
        <taxon>Eukaryota</taxon>
        <taxon>Metazoa</taxon>
        <taxon>Ecdysozoa</taxon>
        <taxon>Arthropoda</taxon>
        <taxon>Hexapoda</taxon>
        <taxon>Insecta</taxon>
        <taxon>Pterygota</taxon>
        <taxon>Neoptera</taxon>
        <taxon>Endopterygota</taxon>
        <taxon>Coleoptera</taxon>
        <taxon>Polyphaga</taxon>
        <taxon>Scarabaeiformia</taxon>
        <taxon>Scarabaeidae</taxon>
        <taxon>Rutelinae</taxon>
        <taxon>Popillia</taxon>
    </lineage>
</organism>
<feature type="region of interest" description="Disordered" evidence="1">
    <location>
        <begin position="480"/>
        <end position="504"/>
    </location>
</feature>
<evidence type="ECO:0000259" key="2">
    <source>
        <dbReference type="PROSITE" id="PS51657"/>
    </source>
</evidence>
<evidence type="ECO:0000256" key="1">
    <source>
        <dbReference type="SAM" id="MobiDB-lite"/>
    </source>
</evidence>
<dbReference type="AlphaFoldDB" id="A0AAW1N1Y7"/>
<dbReference type="PROSITE" id="PS51657">
    <property type="entry name" value="PSRV_HELICASE"/>
    <property type="match status" value="1"/>
</dbReference>
<feature type="compositionally biased region" description="Polar residues" evidence="1">
    <location>
        <begin position="422"/>
        <end position="431"/>
    </location>
</feature>
<name>A0AAW1N1Y7_POPJA</name>
<feature type="domain" description="(+)RNA virus helicase C-terminal" evidence="2">
    <location>
        <begin position="86"/>
        <end position="379"/>
    </location>
</feature>
<keyword evidence="3" id="KW-0378">Hydrolase</keyword>
<dbReference type="Gene3D" id="3.40.50.300">
    <property type="entry name" value="P-loop containing nucleotide triphosphate hydrolases"/>
    <property type="match status" value="2"/>
</dbReference>
<dbReference type="Pfam" id="PF01443">
    <property type="entry name" value="Viral_helicase1"/>
    <property type="match status" value="1"/>
</dbReference>
<feature type="compositionally biased region" description="Polar residues" evidence="1">
    <location>
        <begin position="491"/>
        <end position="504"/>
    </location>
</feature>
<dbReference type="GO" id="GO:0004386">
    <property type="term" value="F:helicase activity"/>
    <property type="evidence" value="ECO:0007669"/>
    <property type="project" value="UniProtKB-KW"/>
</dbReference>
<comment type="caution">
    <text evidence="3">The sequence shown here is derived from an EMBL/GenBank/DDBJ whole genome shotgun (WGS) entry which is preliminary data.</text>
</comment>
<sequence length="864" mass="96834">MPIVLFRWSRYKRTNIDTRLYCDHKNEEEIPTCPLCYSVGPLLGEQRMICQYNPDTEYAFSLTQDQIDGLSTSLINNDNDAVGLKKVKERAQQNMPKHAFSRTCRVHMIQAGPGCGKSFLIRKMATESDLVLAPFTKLMPDYKHVLGEDGVERDLLFKTTHRTMETRGCSRIFVDEFTSMPYEYLACIVELNGAKNVYLVGDVKQTKVREPDEGMYIGNYIDLDSLNTHTLVKNFRNPQDIVAILNKTYAYQMVAVSKILKSVKVVKPNDFSLKTKTLQMAFSGQSAQINTEDVKNTVRANQGGTTNSAVLYVNSADMTLPLISELQIVAMSRHTDSLTIVSDDSEIANQFLARIQIPTDEDEIKELAHPTIEYNNEVEVVDPVVDRVLPGSYTPYIGASERDTSKTKQLSAIKVKDVSQKPDTLVQQKQVKPTAPYEEDDLIQFSKSSQKSQSEVKSVSATVARIRSNLEVLNKACERLRKPLEKPSPNTPAKSGSSDTTSINTLYSDPEEAWEVDYYNWNEKHSVKVENGHYVTPCYPENQYFRRVKNITKPIASVPKPILSEVSEYVHENIEDKKTITVPDFETHINTWLPAPNEQVRQLKPLPSIDVLEKPTHPASNAYLVGETLLPRAAHIAECTSLNAYSSCVIKGDFADGSCNPDAIIMPLNKRGHPQNLSVTYYAFGNGIGNTFSSKYPLQVLGHIIEGARINFADNLDVQQIIKRFGSDILNKHYQEAFVGNGGYDSVNGHEIRFSLKGIFKPKTGVPDLYKAGQGISAWSTDACAMFCGVFRLLTKLVATTEKSHVCTDSYIDENDLIQMVNNEFSKVPYVAVNAVTDGETFDANQNHFTISLEIQFVMCTARE</sequence>
<dbReference type="Proteomes" id="UP001458880">
    <property type="component" value="Unassembled WGS sequence"/>
</dbReference>
<reference evidence="3 4" key="1">
    <citation type="journal article" date="2024" name="BMC Genomics">
        <title>De novo assembly and annotation of Popillia japonica's genome with initial clues to its potential as an invasive pest.</title>
        <authorList>
            <person name="Cucini C."/>
            <person name="Boschi S."/>
            <person name="Funari R."/>
            <person name="Cardaioli E."/>
            <person name="Iannotti N."/>
            <person name="Marturano G."/>
            <person name="Paoli F."/>
            <person name="Bruttini M."/>
            <person name="Carapelli A."/>
            <person name="Frati F."/>
            <person name="Nardi F."/>
        </authorList>
    </citation>
    <scope>NUCLEOTIDE SEQUENCE [LARGE SCALE GENOMIC DNA]</scope>
    <source>
        <strain evidence="3">DMR45628</strain>
    </source>
</reference>
<evidence type="ECO:0000313" key="4">
    <source>
        <dbReference type="Proteomes" id="UP001458880"/>
    </source>
</evidence>
<proteinExistence type="predicted"/>
<gene>
    <name evidence="3" type="ORF">QE152_g4233</name>
</gene>
<keyword evidence="3" id="KW-0067">ATP-binding</keyword>
<keyword evidence="3" id="KW-0547">Nucleotide-binding</keyword>
<dbReference type="InterPro" id="IPR027417">
    <property type="entry name" value="P-loop_NTPase"/>
</dbReference>
<dbReference type="SUPFAM" id="SSF52540">
    <property type="entry name" value="P-loop containing nucleoside triphosphate hydrolases"/>
    <property type="match status" value="1"/>
</dbReference>
<protein>
    <submittedName>
        <fullName evidence="3">Viral (Superfamily 1) RNA helicase</fullName>
    </submittedName>
</protein>
<dbReference type="EMBL" id="JASPKY010000020">
    <property type="protein sequence ID" value="KAK9752433.1"/>
    <property type="molecule type" value="Genomic_DNA"/>
</dbReference>
<keyword evidence="3" id="KW-0347">Helicase</keyword>
<evidence type="ECO:0000313" key="3">
    <source>
        <dbReference type="EMBL" id="KAK9752433.1"/>
    </source>
</evidence>
<dbReference type="GO" id="GO:0005524">
    <property type="term" value="F:ATP binding"/>
    <property type="evidence" value="ECO:0007669"/>
    <property type="project" value="InterPro"/>
</dbReference>
<feature type="region of interest" description="Disordered" evidence="1">
    <location>
        <begin position="422"/>
        <end position="450"/>
    </location>
</feature>
<accession>A0AAW1N1Y7</accession>
<dbReference type="InterPro" id="IPR027351">
    <property type="entry name" value="(+)RNA_virus_helicase_core_dom"/>
</dbReference>
<keyword evidence="4" id="KW-1185">Reference proteome</keyword>